<dbReference type="Pfam" id="PF08894">
    <property type="entry name" value="DUF1838"/>
    <property type="match status" value="1"/>
</dbReference>
<name>A0ABV3GRT9_MICGL</name>
<dbReference type="InterPro" id="IPR014990">
    <property type="entry name" value="DUF1838"/>
</dbReference>
<gene>
    <name evidence="1" type="ORF">AB0I59_37420</name>
</gene>
<protein>
    <submittedName>
        <fullName evidence="1">DUF1838 family protein</fullName>
    </submittedName>
</protein>
<proteinExistence type="predicted"/>
<keyword evidence="2" id="KW-1185">Reference proteome</keyword>
<organism evidence="1 2">
    <name type="scientific">Microtetraspora glauca</name>
    <dbReference type="NCBI Taxonomy" id="1996"/>
    <lineage>
        <taxon>Bacteria</taxon>
        <taxon>Bacillati</taxon>
        <taxon>Actinomycetota</taxon>
        <taxon>Actinomycetes</taxon>
        <taxon>Streptosporangiales</taxon>
        <taxon>Streptosporangiaceae</taxon>
        <taxon>Microtetraspora</taxon>
    </lineage>
</organism>
<evidence type="ECO:0000313" key="1">
    <source>
        <dbReference type="EMBL" id="MEV0974309.1"/>
    </source>
</evidence>
<dbReference type="Proteomes" id="UP001551675">
    <property type="component" value="Unassembled WGS sequence"/>
</dbReference>
<reference evidence="1 2" key="1">
    <citation type="submission" date="2024-06" db="EMBL/GenBank/DDBJ databases">
        <title>The Natural Products Discovery Center: Release of the First 8490 Sequenced Strains for Exploring Actinobacteria Biosynthetic Diversity.</title>
        <authorList>
            <person name="Kalkreuter E."/>
            <person name="Kautsar S.A."/>
            <person name="Yang D."/>
            <person name="Bader C.D."/>
            <person name="Teijaro C.N."/>
            <person name="Fluegel L."/>
            <person name="Davis C.M."/>
            <person name="Simpson J.R."/>
            <person name="Lauterbach L."/>
            <person name="Steele A.D."/>
            <person name="Gui C."/>
            <person name="Meng S."/>
            <person name="Li G."/>
            <person name="Viehrig K."/>
            <person name="Ye F."/>
            <person name="Su P."/>
            <person name="Kiefer A.F."/>
            <person name="Nichols A."/>
            <person name="Cepeda A.J."/>
            <person name="Yan W."/>
            <person name="Fan B."/>
            <person name="Jiang Y."/>
            <person name="Adhikari A."/>
            <person name="Zheng C.-J."/>
            <person name="Schuster L."/>
            <person name="Cowan T.M."/>
            <person name="Smanski M.J."/>
            <person name="Chevrette M.G."/>
            <person name="De Carvalho L.P.S."/>
            <person name="Shen B."/>
        </authorList>
    </citation>
    <scope>NUCLEOTIDE SEQUENCE [LARGE SCALE GENOMIC DNA]</scope>
    <source>
        <strain evidence="1 2">NPDC050100</strain>
    </source>
</reference>
<dbReference type="RefSeq" id="WP_061259982.1">
    <property type="nucleotide sequence ID" value="NZ_JBFALK010000029.1"/>
</dbReference>
<accession>A0ABV3GRT9</accession>
<sequence>MTTEAPRIAELDDPARNLEALVRTRAGTDGGEYTIWWTGDVYSQVPGTDTRRLFGFVGFNVARAVAVDGGYDLLTREAAFYLDPVTREIIESWHNPFTGEDVEVLHVWNDPVNQRFRVRSPYGPWHAPYTDLGETVVFNLDIPISAPSALPVAEWPKNSADDVYRAVELFQFYAPRAEVLDRGAASARCDVSWMRLSAWLPWMEMAQRPGGLVFHCRGTKLDNYDDLPSGVRAYVEKHHPEYAHAPEEFSSPNETSWTYFKKTRRPA</sequence>
<dbReference type="EMBL" id="JBFALK010000029">
    <property type="protein sequence ID" value="MEV0974309.1"/>
    <property type="molecule type" value="Genomic_DNA"/>
</dbReference>
<evidence type="ECO:0000313" key="2">
    <source>
        <dbReference type="Proteomes" id="UP001551675"/>
    </source>
</evidence>
<comment type="caution">
    <text evidence="1">The sequence shown here is derived from an EMBL/GenBank/DDBJ whole genome shotgun (WGS) entry which is preliminary data.</text>
</comment>